<sequence>MIRRVLSHSAAFLLLVAGIVSACTVVVEQPRPAPAPVACTLQHDPVCGQRGDRQRTFTNACLARAEGFRVIAQGQCRPIHQCTREIARVCASRAGRLRTFTNSCLARVEGYVIVHSGPCR</sequence>
<dbReference type="PROSITE" id="PS51257">
    <property type="entry name" value="PROKAR_LIPOPROTEIN"/>
    <property type="match status" value="1"/>
</dbReference>
<accession>A0A6G4WD80</accession>
<dbReference type="AlphaFoldDB" id="A0A6G4WD80"/>
<feature type="domain" description="Kazal-like" evidence="2">
    <location>
        <begin position="38"/>
        <end position="67"/>
    </location>
</feature>
<protein>
    <submittedName>
        <fullName evidence="3">Protease inhibitor</fullName>
    </submittedName>
</protein>
<evidence type="ECO:0000256" key="1">
    <source>
        <dbReference type="SAM" id="SignalP"/>
    </source>
</evidence>
<reference evidence="3 4" key="1">
    <citation type="submission" date="2020-02" db="EMBL/GenBank/DDBJ databases">
        <title>Genome sequence of strain CCNWXJ40-4.</title>
        <authorList>
            <person name="Gao J."/>
            <person name="Sun J."/>
        </authorList>
    </citation>
    <scope>NUCLEOTIDE SEQUENCE [LARGE SCALE GENOMIC DNA]</scope>
    <source>
        <strain evidence="3 4">CCNWXJ 40-4</strain>
    </source>
</reference>
<dbReference type="InterPro" id="IPR002350">
    <property type="entry name" value="Kazal_dom"/>
</dbReference>
<evidence type="ECO:0000313" key="4">
    <source>
        <dbReference type="Proteomes" id="UP001642900"/>
    </source>
</evidence>
<dbReference type="EMBL" id="JAAKZF010000014">
    <property type="protein sequence ID" value="NGO52153.1"/>
    <property type="molecule type" value="Genomic_DNA"/>
</dbReference>
<name>A0A6G4WD80_9HYPH</name>
<dbReference type="SUPFAM" id="SSF100895">
    <property type="entry name" value="Kazal-type serine protease inhibitors"/>
    <property type="match status" value="2"/>
</dbReference>
<organism evidence="3 4">
    <name type="scientific">Allomesorhizobium camelthorni</name>
    <dbReference type="NCBI Taxonomy" id="475069"/>
    <lineage>
        <taxon>Bacteria</taxon>
        <taxon>Pseudomonadati</taxon>
        <taxon>Pseudomonadota</taxon>
        <taxon>Alphaproteobacteria</taxon>
        <taxon>Hyphomicrobiales</taxon>
        <taxon>Phyllobacteriaceae</taxon>
        <taxon>Allomesorhizobium</taxon>
    </lineage>
</organism>
<feature type="chain" id="PRO_5026041476" evidence="1">
    <location>
        <begin position="23"/>
        <end position="120"/>
    </location>
</feature>
<dbReference type="GO" id="GO:0030414">
    <property type="term" value="F:peptidase inhibitor activity"/>
    <property type="evidence" value="ECO:0007669"/>
    <property type="project" value="UniProtKB-KW"/>
</dbReference>
<gene>
    <name evidence="3" type="ORF">G6N73_13330</name>
</gene>
<keyword evidence="4" id="KW-1185">Reference proteome</keyword>
<keyword evidence="3" id="KW-0646">Protease inhibitor</keyword>
<evidence type="ECO:0000313" key="3">
    <source>
        <dbReference type="EMBL" id="NGO52153.1"/>
    </source>
</evidence>
<dbReference type="Gene3D" id="3.30.60.30">
    <property type="match status" value="2"/>
</dbReference>
<dbReference type="RefSeq" id="WP_165028264.1">
    <property type="nucleotide sequence ID" value="NZ_JAAKZF010000014.1"/>
</dbReference>
<feature type="domain" description="Kazal-like" evidence="2">
    <location>
        <begin position="80"/>
        <end position="107"/>
    </location>
</feature>
<dbReference type="Proteomes" id="UP001642900">
    <property type="component" value="Unassembled WGS sequence"/>
</dbReference>
<feature type="signal peptide" evidence="1">
    <location>
        <begin position="1"/>
        <end position="22"/>
    </location>
</feature>
<evidence type="ECO:0000259" key="2">
    <source>
        <dbReference type="Pfam" id="PF07648"/>
    </source>
</evidence>
<keyword evidence="1" id="KW-0732">Signal</keyword>
<proteinExistence type="predicted"/>
<dbReference type="InterPro" id="IPR036058">
    <property type="entry name" value="Kazal_dom_sf"/>
</dbReference>
<dbReference type="Pfam" id="PF07648">
    <property type="entry name" value="Kazal_2"/>
    <property type="match status" value="2"/>
</dbReference>
<comment type="caution">
    <text evidence="3">The sequence shown here is derived from an EMBL/GenBank/DDBJ whole genome shotgun (WGS) entry which is preliminary data.</text>
</comment>